<proteinExistence type="predicted"/>
<dbReference type="EMBL" id="BTSY01000007">
    <property type="protein sequence ID" value="GMT35152.1"/>
    <property type="molecule type" value="Genomic_DNA"/>
</dbReference>
<evidence type="ECO:0000313" key="2">
    <source>
        <dbReference type="EMBL" id="GMT35152.1"/>
    </source>
</evidence>
<feature type="non-terminal residue" evidence="2">
    <location>
        <position position="90"/>
    </location>
</feature>
<feature type="non-terminal residue" evidence="2">
    <location>
        <position position="1"/>
    </location>
</feature>
<name>A0AAV5WSZ3_9BILA</name>
<accession>A0AAV5WSZ3</accession>
<protein>
    <submittedName>
        <fullName evidence="2">Uncharacterized protein</fullName>
    </submittedName>
</protein>
<dbReference type="Proteomes" id="UP001432322">
    <property type="component" value="Unassembled WGS sequence"/>
</dbReference>
<reference evidence="2" key="1">
    <citation type="submission" date="2023-10" db="EMBL/GenBank/DDBJ databases">
        <title>Genome assembly of Pristionchus species.</title>
        <authorList>
            <person name="Yoshida K."/>
            <person name="Sommer R.J."/>
        </authorList>
    </citation>
    <scope>NUCLEOTIDE SEQUENCE</scope>
    <source>
        <strain evidence="2">RS5133</strain>
    </source>
</reference>
<feature type="compositionally biased region" description="Low complexity" evidence="1">
    <location>
        <begin position="18"/>
        <end position="37"/>
    </location>
</feature>
<organism evidence="2 3">
    <name type="scientific">Pristionchus fissidentatus</name>
    <dbReference type="NCBI Taxonomy" id="1538716"/>
    <lineage>
        <taxon>Eukaryota</taxon>
        <taxon>Metazoa</taxon>
        <taxon>Ecdysozoa</taxon>
        <taxon>Nematoda</taxon>
        <taxon>Chromadorea</taxon>
        <taxon>Rhabditida</taxon>
        <taxon>Rhabditina</taxon>
        <taxon>Diplogasteromorpha</taxon>
        <taxon>Diplogasteroidea</taxon>
        <taxon>Neodiplogasteridae</taxon>
        <taxon>Pristionchus</taxon>
    </lineage>
</organism>
<evidence type="ECO:0000313" key="3">
    <source>
        <dbReference type="Proteomes" id="UP001432322"/>
    </source>
</evidence>
<feature type="compositionally biased region" description="Low complexity" evidence="1">
    <location>
        <begin position="51"/>
        <end position="61"/>
    </location>
</feature>
<dbReference type="AlphaFoldDB" id="A0AAV5WSZ3"/>
<keyword evidence="3" id="KW-1185">Reference proteome</keyword>
<gene>
    <name evidence="2" type="ORF">PFISCL1PPCAC_26449</name>
</gene>
<comment type="caution">
    <text evidence="2">The sequence shown here is derived from an EMBL/GenBank/DDBJ whole genome shotgun (WGS) entry which is preliminary data.</text>
</comment>
<evidence type="ECO:0000256" key="1">
    <source>
        <dbReference type="SAM" id="MobiDB-lite"/>
    </source>
</evidence>
<sequence>RPIPMRLAPALPSFRRLLSSPLERSSSSSAPTRNPRSSTRRSRRSRPAFPPTSSEKSTPTRPRSPPRSESLPFTTIRYLNSFNFLLYIRE</sequence>
<feature type="region of interest" description="Disordered" evidence="1">
    <location>
        <begin position="18"/>
        <end position="72"/>
    </location>
</feature>